<dbReference type="PANTHER" id="PTHR13847:SF286">
    <property type="entry name" value="D-AMINO ACID DEHYDROGENASE"/>
    <property type="match status" value="1"/>
</dbReference>
<comment type="caution">
    <text evidence="7">The sequence shown here is derived from an EMBL/GenBank/DDBJ whole genome shotgun (WGS) entry which is preliminary data.</text>
</comment>
<evidence type="ECO:0000313" key="7">
    <source>
        <dbReference type="EMBL" id="GIH18880.1"/>
    </source>
</evidence>
<dbReference type="GO" id="GO:0016491">
    <property type="term" value="F:oxidoreductase activity"/>
    <property type="evidence" value="ECO:0007669"/>
    <property type="project" value="UniProtKB-KW"/>
</dbReference>
<reference evidence="7" key="1">
    <citation type="submission" date="2021-01" db="EMBL/GenBank/DDBJ databases">
        <title>Whole genome shotgun sequence of Rugosimonospora africana NBRC 104875.</title>
        <authorList>
            <person name="Komaki H."/>
            <person name="Tamura T."/>
        </authorList>
    </citation>
    <scope>NUCLEOTIDE SEQUENCE</scope>
    <source>
        <strain evidence="7">NBRC 104875</strain>
    </source>
</reference>
<dbReference type="SUPFAM" id="SSF54373">
    <property type="entry name" value="FAD-linked reductases, C-terminal domain"/>
    <property type="match status" value="1"/>
</dbReference>
<protein>
    <submittedName>
        <fullName evidence="7">Oxidoreductase</fullName>
    </submittedName>
</protein>
<sequence>MADMRVIVVGTGVAGASCAYALARQGVEVVTVESGRPGQATAAGAGILQPWSSAAVPGTPWYELYLAGAAYYPTLIDRLTRDGVQDIGYARTGSLVVSADRDQLDDVEARVAAHGPERPEVGEVHRLDPVRARALFPPLAEHLSAVHITGGARVDGRRLRAGLLDGARRHGALARQGDAELVVEGGAVTGVRVTGEHAGGESGSDEPGSDAHVGGEHGSGETIAADIVVAAAGAWTNAVLAPLGLRVPVEPQRGQIVHLRLPGVDTGNWPTVLPMGPHYLVCFDDRVVVGATRETGSGFDVQVTAAGLHEVLTAALSVAPGLSTASHLETRVGLRPLTPDQSPHVGFVPGVPGLAMLTGFGAAGLTMGPNAGEIVADLIRDRTPSLDVSALAPTTTPVD</sequence>
<dbReference type="Pfam" id="PF01266">
    <property type="entry name" value="DAO"/>
    <property type="match status" value="1"/>
</dbReference>
<comment type="similarity">
    <text evidence="2">Belongs to the DadA oxidoreductase family.</text>
</comment>
<evidence type="ECO:0000313" key="8">
    <source>
        <dbReference type="Proteomes" id="UP000642748"/>
    </source>
</evidence>
<dbReference type="SUPFAM" id="SSF51905">
    <property type="entry name" value="FAD/NAD(P)-binding domain"/>
    <property type="match status" value="1"/>
</dbReference>
<dbReference type="AlphaFoldDB" id="A0A8J3VU54"/>
<dbReference type="InterPro" id="IPR036188">
    <property type="entry name" value="FAD/NAD-bd_sf"/>
</dbReference>
<comment type="cofactor">
    <cofactor evidence="1">
        <name>FAD</name>
        <dbReference type="ChEBI" id="CHEBI:57692"/>
    </cofactor>
</comment>
<dbReference type="Proteomes" id="UP000642748">
    <property type="component" value="Unassembled WGS sequence"/>
</dbReference>
<evidence type="ECO:0000256" key="2">
    <source>
        <dbReference type="ARBA" id="ARBA00009410"/>
    </source>
</evidence>
<gene>
    <name evidence="7" type="primary">yurR</name>
    <name evidence="7" type="ORF">Raf01_70520</name>
</gene>
<evidence type="ECO:0000256" key="1">
    <source>
        <dbReference type="ARBA" id="ARBA00001974"/>
    </source>
</evidence>
<name>A0A8J3VU54_9ACTN</name>
<dbReference type="Gene3D" id="3.50.50.60">
    <property type="entry name" value="FAD/NAD(P)-binding domain"/>
    <property type="match status" value="1"/>
</dbReference>
<dbReference type="Gene3D" id="3.30.9.10">
    <property type="entry name" value="D-Amino Acid Oxidase, subunit A, domain 2"/>
    <property type="match status" value="1"/>
</dbReference>
<organism evidence="7 8">
    <name type="scientific">Rugosimonospora africana</name>
    <dbReference type="NCBI Taxonomy" id="556532"/>
    <lineage>
        <taxon>Bacteria</taxon>
        <taxon>Bacillati</taxon>
        <taxon>Actinomycetota</taxon>
        <taxon>Actinomycetes</taxon>
        <taxon>Micromonosporales</taxon>
        <taxon>Micromonosporaceae</taxon>
        <taxon>Rugosimonospora</taxon>
    </lineage>
</organism>
<evidence type="ECO:0000256" key="4">
    <source>
        <dbReference type="ARBA" id="ARBA00023002"/>
    </source>
</evidence>
<proteinExistence type="inferred from homology"/>
<dbReference type="GO" id="GO:0005737">
    <property type="term" value="C:cytoplasm"/>
    <property type="evidence" value="ECO:0007669"/>
    <property type="project" value="TreeGrafter"/>
</dbReference>
<evidence type="ECO:0000256" key="3">
    <source>
        <dbReference type="ARBA" id="ARBA00022630"/>
    </source>
</evidence>
<evidence type="ECO:0000256" key="5">
    <source>
        <dbReference type="SAM" id="MobiDB-lite"/>
    </source>
</evidence>
<keyword evidence="3" id="KW-0285">Flavoprotein</keyword>
<keyword evidence="8" id="KW-1185">Reference proteome</keyword>
<evidence type="ECO:0000259" key="6">
    <source>
        <dbReference type="Pfam" id="PF01266"/>
    </source>
</evidence>
<dbReference type="PANTHER" id="PTHR13847">
    <property type="entry name" value="SARCOSINE DEHYDROGENASE-RELATED"/>
    <property type="match status" value="1"/>
</dbReference>
<dbReference type="PROSITE" id="PS51257">
    <property type="entry name" value="PROKAR_LIPOPROTEIN"/>
    <property type="match status" value="1"/>
</dbReference>
<dbReference type="InterPro" id="IPR006076">
    <property type="entry name" value="FAD-dep_OxRdtase"/>
</dbReference>
<feature type="region of interest" description="Disordered" evidence="5">
    <location>
        <begin position="194"/>
        <end position="217"/>
    </location>
</feature>
<keyword evidence="4" id="KW-0560">Oxidoreductase</keyword>
<accession>A0A8J3VU54</accession>
<dbReference type="EMBL" id="BONZ01000074">
    <property type="protein sequence ID" value="GIH18880.1"/>
    <property type="molecule type" value="Genomic_DNA"/>
</dbReference>
<feature type="domain" description="FAD dependent oxidoreductase" evidence="6">
    <location>
        <begin position="5"/>
        <end position="378"/>
    </location>
</feature>